<keyword evidence="1" id="KW-0812">Transmembrane</keyword>
<dbReference type="RefSeq" id="WP_101964891.1">
    <property type="nucleotide sequence ID" value="NZ_PKJS01000012.1"/>
</dbReference>
<evidence type="ECO:0000313" key="3">
    <source>
        <dbReference type="EMBL" id="PKZ68232.1"/>
    </source>
</evidence>
<evidence type="ECO:0000256" key="1">
    <source>
        <dbReference type="SAM" id="Phobius"/>
    </source>
</evidence>
<feature type="transmembrane region" description="Helical" evidence="1">
    <location>
        <begin position="98"/>
        <end position="115"/>
    </location>
</feature>
<evidence type="ECO:0000313" key="4">
    <source>
        <dbReference type="Proteomes" id="UP000234914"/>
    </source>
</evidence>
<dbReference type="PANTHER" id="PTHR33741">
    <property type="entry name" value="TRANSMEMBRANE PROTEIN DDB_G0269096-RELATED"/>
    <property type="match status" value="1"/>
</dbReference>
<dbReference type="InterPro" id="IPR007065">
    <property type="entry name" value="HPP"/>
</dbReference>
<dbReference type="Proteomes" id="UP000234914">
    <property type="component" value="Unassembled WGS sequence"/>
</dbReference>
<feature type="transmembrane region" description="Helical" evidence="1">
    <location>
        <begin position="21"/>
        <end position="40"/>
    </location>
</feature>
<gene>
    <name evidence="3" type="ORF">CYJ96_09885</name>
</gene>
<reference evidence="3 4" key="1">
    <citation type="submission" date="2017-12" db="EMBL/GenBank/DDBJ databases">
        <title>Phylogenetic diversity of female urinary microbiome.</title>
        <authorList>
            <person name="Thomas-White K."/>
            <person name="Wolfe A.J."/>
        </authorList>
    </citation>
    <scope>NUCLEOTIDE SEQUENCE [LARGE SCALE GENOMIC DNA]</scope>
    <source>
        <strain evidence="3 4">UMB0416</strain>
    </source>
</reference>
<keyword evidence="1" id="KW-0472">Membrane</keyword>
<dbReference type="InterPro" id="IPR058581">
    <property type="entry name" value="TM_HPP"/>
</dbReference>
<dbReference type="AlphaFoldDB" id="A0A2I1RGH6"/>
<dbReference type="EMBL" id="PKJS01000012">
    <property type="protein sequence ID" value="PKZ68232.1"/>
    <property type="molecule type" value="Genomic_DNA"/>
</dbReference>
<protein>
    <submittedName>
        <fullName evidence="3">HPP family protein</fullName>
    </submittedName>
</protein>
<dbReference type="PANTHER" id="PTHR33741:SF5">
    <property type="entry name" value="TRANSMEMBRANE PROTEIN DDB_G0269096-RELATED"/>
    <property type="match status" value="1"/>
</dbReference>
<feature type="transmembrane region" description="Helical" evidence="1">
    <location>
        <begin position="136"/>
        <end position="155"/>
    </location>
</feature>
<feature type="transmembrane region" description="Helical" evidence="1">
    <location>
        <begin position="46"/>
        <end position="63"/>
    </location>
</feature>
<organism evidence="3 4">
    <name type="scientific">Faucicola osloensis</name>
    <name type="common">Moraxella osloensis</name>
    <dbReference type="NCBI Taxonomy" id="34062"/>
    <lineage>
        <taxon>Bacteria</taxon>
        <taxon>Pseudomonadati</taxon>
        <taxon>Pseudomonadota</taxon>
        <taxon>Gammaproteobacteria</taxon>
        <taxon>Moraxellales</taxon>
        <taxon>Moraxellaceae</taxon>
        <taxon>Faucicola</taxon>
    </lineage>
</organism>
<evidence type="ECO:0000259" key="2">
    <source>
        <dbReference type="Pfam" id="PF04982"/>
    </source>
</evidence>
<comment type="caution">
    <text evidence="3">The sequence shown here is derived from an EMBL/GenBank/DDBJ whole genome shotgun (WGS) entry which is preliminary data.</text>
</comment>
<accession>A0A2I1RGH6</accession>
<keyword evidence="1" id="KW-1133">Transmembrane helix</keyword>
<dbReference type="Pfam" id="PF04982">
    <property type="entry name" value="TM_HPP"/>
    <property type="match status" value="1"/>
</dbReference>
<name>A0A2I1RGH6_FAUOS</name>
<feature type="domain" description="HPP transmembrane region" evidence="2">
    <location>
        <begin position="16"/>
        <end position="166"/>
    </location>
</feature>
<proteinExistence type="predicted"/>
<sequence>MRLIKKWQNAHQSIPNRLSSRQVLLAWIGAFLATLAFSGLTDLIKTPLILGSFGASCLLVFAYPTSPFAQPRNVIGGHFVASLTGLVVMNLMSISPLSMAVAVATAIVLMLLLKVPHPPAGSNPLIVMLSLADWDFLVTPTLLGSVILVAVALVYNNYGGKARSYPIYW</sequence>